<name>A0A1I3PCU7_9SPHI</name>
<proteinExistence type="predicted"/>
<evidence type="ECO:0000313" key="1">
    <source>
        <dbReference type="EMBL" id="SFJ19378.1"/>
    </source>
</evidence>
<accession>A0A1I3PCU7</accession>
<sequence>MYYKEMYSILEYTYPKGWLFIFPTLQPKAVICWQKNSRISLLN</sequence>
<evidence type="ECO:0000313" key="2">
    <source>
        <dbReference type="Proteomes" id="UP000198670"/>
    </source>
</evidence>
<protein>
    <submittedName>
        <fullName evidence="1">Uncharacterized protein</fullName>
    </submittedName>
</protein>
<dbReference type="EMBL" id="FOQO01000008">
    <property type="protein sequence ID" value="SFJ19378.1"/>
    <property type="molecule type" value="Genomic_DNA"/>
</dbReference>
<dbReference type="Proteomes" id="UP000198670">
    <property type="component" value="Unassembled WGS sequence"/>
</dbReference>
<keyword evidence="2" id="KW-1185">Reference proteome</keyword>
<dbReference type="AlphaFoldDB" id="A0A1I3PCU7"/>
<gene>
    <name evidence="1" type="ORF">SAMN05444682_1083</name>
</gene>
<organism evidence="1 2">
    <name type="scientific">Parapedobacter indicus</name>
    <dbReference type="NCBI Taxonomy" id="1477437"/>
    <lineage>
        <taxon>Bacteria</taxon>
        <taxon>Pseudomonadati</taxon>
        <taxon>Bacteroidota</taxon>
        <taxon>Sphingobacteriia</taxon>
        <taxon>Sphingobacteriales</taxon>
        <taxon>Sphingobacteriaceae</taxon>
        <taxon>Parapedobacter</taxon>
    </lineage>
</organism>
<reference evidence="1 2" key="1">
    <citation type="submission" date="2016-10" db="EMBL/GenBank/DDBJ databases">
        <authorList>
            <person name="de Groot N.N."/>
        </authorList>
    </citation>
    <scope>NUCLEOTIDE SEQUENCE [LARGE SCALE GENOMIC DNA]</scope>
    <source>
        <strain evidence="1 2">RK1</strain>
    </source>
</reference>